<dbReference type="AlphaFoldDB" id="A0A8H2VKX5"/>
<dbReference type="EMBL" id="CAJHIA010000001">
    <property type="protein sequence ID" value="CAD6438919.1"/>
    <property type="molecule type" value="Genomic_DNA"/>
</dbReference>
<comment type="caution">
    <text evidence="2">The sequence shown here is derived from an EMBL/GenBank/DDBJ whole genome shotgun (WGS) entry which is preliminary data.</text>
</comment>
<protein>
    <submittedName>
        <fullName evidence="2">6186d7fa-0b1c-4e86-ac2d-79144fd4e138</fullName>
    </submittedName>
</protein>
<evidence type="ECO:0000313" key="2">
    <source>
        <dbReference type="EMBL" id="CAD6438919.1"/>
    </source>
</evidence>
<evidence type="ECO:0000313" key="3">
    <source>
        <dbReference type="Proteomes" id="UP000624404"/>
    </source>
</evidence>
<feature type="region of interest" description="Disordered" evidence="1">
    <location>
        <begin position="26"/>
        <end position="54"/>
    </location>
</feature>
<gene>
    <name evidence="2" type="ORF">SCLTRI_LOCUS5</name>
</gene>
<sequence>MQFNNISQKDFDGFLDLLSKNANSKYAREGEEGQFLNEEEDRLSNEEEEEEEEGVLQNKCRKLSLEVPYFKAYEYIPETSSLNFRLPSVAHDIVADKLRDVVLTVIKSTISAAPDTCPFKNKVLHGIEGNLSQQISAWKVAGKWKKFYPDVSINFFLPADHEANDEGNIIFEIGYSQTLERLRDFAKLYLLRTDMCVNKVVIVKMDPKTRQTFLEVWESYKKIVKGKRY</sequence>
<accession>A0A8H2VKX5</accession>
<reference evidence="2" key="1">
    <citation type="submission" date="2020-10" db="EMBL/GenBank/DDBJ databases">
        <authorList>
            <person name="Kusch S."/>
        </authorList>
    </citation>
    <scope>NUCLEOTIDE SEQUENCE</scope>
    <source>
        <strain evidence="2">SwB9</strain>
    </source>
</reference>
<proteinExistence type="predicted"/>
<evidence type="ECO:0000256" key="1">
    <source>
        <dbReference type="SAM" id="MobiDB-lite"/>
    </source>
</evidence>
<name>A0A8H2VKX5_9HELO</name>
<organism evidence="2 3">
    <name type="scientific">Sclerotinia trifoliorum</name>
    <dbReference type="NCBI Taxonomy" id="28548"/>
    <lineage>
        <taxon>Eukaryota</taxon>
        <taxon>Fungi</taxon>
        <taxon>Dikarya</taxon>
        <taxon>Ascomycota</taxon>
        <taxon>Pezizomycotina</taxon>
        <taxon>Leotiomycetes</taxon>
        <taxon>Helotiales</taxon>
        <taxon>Sclerotiniaceae</taxon>
        <taxon>Sclerotinia</taxon>
    </lineage>
</organism>
<feature type="compositionally biased region" description="Acidic residues" evidence="1">
    <location>
        <begin position="37"/>
        <end position="54"/>
    </location>
</feature>
<dbReference type="OrthoDB" id="3485856at2759"/>
<dbReference type="Proteomes" id="UP000624404">
    <property type="component" value="Unassembled WGS sequence"/>
</dbReference>
<keyword evidence="3" id="KW-1185">Reference proteome</keyword>